<protein>
    <submittedName>
        <fullName evidence="4">PHP domain-like protein</fullName>
    </submittedName>
</protein>
<keyword evidence="5" id="KW-1185">Reference proteome</keyword>
<reference evidence="5" key="1">
    <citation type="journal article" date="2018" name="Nat. Microbiol.">
        <title>Leveraging single-cell genomics to expand the fungal tree of life.</title>
        <authorList>
            <person name="Ahrendt S.R."/>
            <person name="Quandt C.A."/>
            <person name="Ciobanu D."/>
            <person name="Clum A."/>
            <person name="Salamov A."/>
            <person name="Andreopoulos B."/>
            <person name="Cheng J.F."/>
            <person name="Woyke T."/>
            <person name="Pelin A."/>
            <person name="Henrissat B."/>
            <person name="Reynolds N.K."/>
            <person name="Benny G.L."/>
            <person name="Smith M.E."/>
            <person name="James T.Y."/>
            <person name="Grigoriev I.V."/>
        </authorList>
    </citation>
    <scope>NUCLEOTIDE SEQUENCE [LARGE SCALE GENOMIC DNA]</scope>
    <source>
        <strain evidence="5">Baker2002</strain>
    </source>
</reference>
<accession>A0A4P9ZGV3</accession>
<dbReference type="GO" id="GO:0008033">
    <property type="term" value="P:tRNA processing"/>
    <property type="evidence" value="ECO:0007669"/>
    <property type="project" value="UniProtKB-KW"/>
</dbReference>
<name>A0A4P9ZGV3_9ASCO</name>
<dbReference type="Pfam" id="PF01876">
    <property type="entry name" value="RNase_P_p30"/>
    <property type="match status" value="1"/>
</dbReference>
<sequence>MYDLNVVWPGQGYTTPSPAQMENLYNTISMLYAFGYHYVAINFVVSETFKLPQDDVSKLNPIPMKDIGQRFKEFPKLRLFSRITLILSDPAKCQTVLKINNTGAFDMVAIQPLTEKALQLTTANLDVDLISLPMSSRWPYFLKHKTVGQALVKGIKFELCYSGLVGGTAAYESSSALGVTGRICRKQFLSNALQLIRASRSQGLVFSSGASEPMNVRNYKDILATLNQLDLKNSNCKVGFLNNPEAVLVKGRLRITSHKQTAIFELIVSEFAAALDSRAG</sequence>
<dbReference type="InterPro" id="IPR016195">
    <property type="entry name" value="Pol/histidinol_Pase-like"/>
</dbReference>
<dbReference type="SUPFAM" id="SSF89550">
    <property type="entry name" value="PHP domain-like"/>
    <property type="match status" value="1"/>
</dbReference>
<dbReference type="Proteomes" id="UP000268321">
    <property type="component" value="Unassembled WGS sequence"/>
</dbReference>
<dbReference type="AlphaFoldDB" id="A0A4P9ZGV3"/>
<dbReference type="InterPro" id="IPR002738">
    <property type="entry name" value="RNase_P_p30"/>
</dbReference>
<dbReference type="EMBL" id="ML004433">
    <property type="protein sequence ID" value="RKP32158.1"/>
    <property type="molecule type" value="Genomic_DNA"/>
</dbReference>
<evidence type="ECO:0000256" key="2">
    <source>
        <dbReference type="ARBA" id="ARBA00007331"/>
    </source>
</evidence>
<keyword evidence="3" id="KW-0819">tRNA processing</keyword>
<organism evidence="4 5">
    <name type="scientific">Metschnikowia bicuspidata</name>
    <dbReference type="NCBI Taxonomy" id="27322"/>
    <lineage>
        <taxon>Eukaryota</taxon>
        <taxon>Fungi</taxon>
        <taxon>Dikarya</taxon>
        <taxon>Ascomycota</taxon>
        <taxon>Saccharomycotina</taxon>
        <taxon>Pichiomycetes</taxon>
        <taxon>Metschnikowiaceae</taxon>
        <taxon>Metschnikowia</taxon>
    </lineage>
</organism>
<dbReference type="GO" id="GO:0005655">
    <property type="term" value="C:nucleolar ribonuclease P complex"/>
    <property type="evidence" value="ECO:0007669"/>
    <property type="project" value="TreeGrafter"/>
</dbReference>
<dbReference type="PANTHER" id="PTHR13031:SF0">
    <property type="entry name" value="RIBONUCLEASE P PROTEIN SUBUNIT P30"/>
    <property type="match status" value="1"/>
</dbReference>
<dbReference type="GO" id="GO:0003723">
    <property type="term" value="F:RNA binding"/>
    <property type="evidence" value="ECO:0007669"/>
    <property type="project" value="TreeGrafter"/>
</dbReference>
<proteinExistence type="inferred from homology"/>
<dbReference type="OrthoDB" id="17948at2759"/>
<evidence type="ECO:0000256" key="1">
    <source>
        <dbReference type="ARBA" id="ARBA00004123"/>
    </source>
</evidence>
<comment type="similarity">
    <text evidence="2">Belongs to the eukaryotic/archaeal RNase P protein component 3 family.</text>
</comment>
<evidence type="ECO:0000313" key="5">
    <source>
        <dbReference type="Proteomes" id="UP000268321"/>
    </source>
</evidence>
<comment type="subcellular location">
    <subcellularLocation>
        <location evidence="1">Nucleus</location>
    </subcellularLocation>
</comment>
<evidence type="ECO:0000256" key="3">
    <source>
        <dbReference type="ARBA" id="ARBA00022694"/>
    </source>
</evidence>
<dbReference type="PANTHER" id="PTHR13031">
    <property type="entry name" value="RIBONUCLEASE P SUBUNIT P30"/>
    <property type="match status" value="1"/>
</dbReference>
<gene>
    <name evidence="4" type="ORF">METBISCDRAFT_29711</name>
</gene>
<evidence type="ECO:0000313" key="4">
    <source>
        <dbReference type="EMBL" id="RKP32158.1"/>
    </source>
</evidence>
<dbReference type="Gene3D" id="3.20.20.140">
    <property type="entry name" value="Metal-dependent hydrolases"/>
    <property type="match status" value="1"/>
</dbReference>